<proteinExistence type="inferred from homology"/>
<comment type="subunit">
    <text evidence="11">Component of the elongator complex.</text>
</comment>
<evidence type="ECO:0000256" key="4">
    <source>
        <dbReference type="ARBA" id="ARBA00008837"/>
    </source>
</evidence>
<dbReference type="PANTHER" id="PTHR16184">
    <property type="entry name" value="ELONGATOR COMPLEX PROTEIN 6"/>
    <property type="match status" value="1"/>
</dbReference>
<comment type="function">
    <text evidence="10">Component of the elongator complex which is required for multiple tRNA modifications, including mcm5U (5-methoxycarbonylmethyl uridine), mcm5s2U (5-methoxycarbonylmethyl-2-thiouridine), and ncm5U (5-carbamoylmethyl uridine). The elongator complex catalyzes formation of carboxymethyluridine in the wobble base at position 34 in tRNAs.</text>
</comment>
<keyword evidence="7" id="KW-0819">tRNA processing</keyword>
<dbReference type="GO" id="GO:0033588">
    <property type="term" value="C:elongator holoenzyme complex"/>
    <property type="evidence" value="ECO:0007669"/>
    <property type="project" value="InterPro"/>
</dbReference>
<evidence type="ECO:0000256" key="11">
    <source>
        <dbReference type="ARBA" id="ARBA00063757"/>
    </source>
</evidence>
<evidence type="ECO:0000256" key="1">
    <source>
        <dbReference type="ARBA" id="ARBA00004123"/>
    </source>
</evidence>
<keyword evidence="8" id="KW-0539">Nucleus</keyword>
<dbReference type="OrthoDB" id="9995306at2759"/>
<dbReference type="Proteomes" id="UP000812440">
    <property type="component" value="Chromosome 6"/>
</dbReference>
<dbReference type="EMBL" id="JAACNH010000005">
    <property type="protein sequence ID" value="KAG8443430.1"/>
    <property type="molecule type" value="Genomic_DNA"/>
</dbReference>
<evidence type="ECO:0000256" key="5">
    <source>
        <dbReference type="ARBA" id="ARBA00020263"/>
    </source>
</evidence>
<evidence type="ECO:0000256" key="6">
    <source>
        <dbReference type="ARBA" id="ARBA00022490"/>
    </source>
</evidence>
<evidence type="ECO:0000313" key="13">
    <source>
        <dbReference type="Proteomes" id="UP000812440"/>
    </source>
</evidence>
<reference evidence="12" key="1">
    <citation type="thesis" date="2020" institute="ProQuest LLC" country="789 East Eisenhower Parkway, Ann Arbor, MI, USA">
        <title>Comparative Genomics and Chromosome Evolution.</title>
        <authorList>
            <person name="Mudd A.B."/>
        </authorList>
    </citation>
    <scope>NUCLEOTIDE SEQUENCE</scope>
    <source>
        <strain evidence="12">Female2</strain>
        <tissue evidence="12">Blood</tissue>
    </source>
</reference>
<keyword evidence="13" id="KW-1185">Reference proteome</keyword>
<comment type="pathway">
    <text evidence="3">tRNA modification; 5-methoxycarbonylmethyl-2-thiouridine-tRNA biosynthesis.</text>
</comment>
<dbReference type="FunFam" id="3.40.50.300:FF:001078">
    <property type="entry name" value="Elongator acetyltransferase complex subunit 6"/>
    <property type="match status" value="1"/>
</dbReference>
<evidence type="ECO:0000256" key="9">
    <source>
        <dbReference type="ARBA" id="ARBA00045027"/>
    </source>
</evidence>
<evidence type="ECO:0000256" key="8">
    <source>
        <dbReference type="ARBA" id="ARBA00023242"/>
    </source>
</evidence>
<evidence type="ECO:0000256" key="10">
    <source>
        <dbReference type="ARBA" id="ARBA00056996"/>
    </source>
</evidence>
<name>A0A8T2JJD7_9PIPI</name>
<dbReference type="GO" id="GO:0005634">
    <property type="term" value="C:nucleus"/>
    <property type="evidence" value="ECO:0007669"/>
    <property type="project" value="UniProtKB-SubCell"/>
</dbReference>
<protein>
    <recommendedName>
        <fullName evidence="5">Elongator complex protein 6</fullName>
    </recommendedName>
    <alternativeName>
        <fullName evidence="9">Protein TMEM103</fullName>
    </alternativeName>
</protein>
<evidence type="ECO:0000256" key="3">
    <source>
        <dbReference type="ARBA" id="ARBA00005043"/>
    </source>
</evidence>
<dbReference type="InterPro" id="IPR018627">
    <property type="entry name" value="ELP6"/>
</dbReference>
<dbReference type="GO" id="GO:0002098">
    <property type="term" value="P:tRNA wobble uridine modification"/>
    <property type="evidence" value="ECO:0007669"/>
    <property type="project" value="InterPro"/>
</dbReference>
<dbReference type="AlphaFoldDB" id="A0A8T2JJD7"/>
<sequence length="265" mass="29379">MFPELNSLLGISTDTVRQGKLTLICDCKTDGGFLVHHFLSYYLKAGCKVCFVALIQSFSHYNIIAQKLGLNLSTAKDEGQLVFLEGLKSYTELHFGEKGGDDNSNPLSFLRTGSEMKPLYEFICSALAPSAGQPWKSSVLILDDLSVLLSLGVTSVQVLDFMHYCRATVCGQYKGNVVCLVHGDEECDDEANELVVKSLYYQSNLILRAEGLSTGYCKDVHGQLKIFREANKAGRRGYNQPDIYQYKIQDKHVSFFARGLSSAVL</sequence>
<evidence type="ECO:0000256" key="7">
    <source>
        <dbReference type="ARBA" id="ARBA00022694"/>
    </source>
</evidence>
<comment type="caution">
    <text evidence="12">The sequence shown here is derived from an EMBL/GenBank/DDBJ whole genome shotgun (WGS) entry which is preliminary data.</text>
</comment>
<evidence type="ECO:0000256" key="2">
    <source>
        <dbReference type="ARBA" id="ARBA00004496"/>
    </source>
</evidence>
<comment type="similarity">
    <text evidence="4">Belongs to the ELP6 family.</text>
</comment>
<accession>A0A8T2JJD7</accession>
<dbReference type="GO" id="GO:0005737">
    <property type="term" value="C:cytoplasm"/>
    <property type="evidence" value="ECO:0007669"/>
    <property type="project" value="UniProtKB-SubCell"/>
</dbReference>
<dbReference type="CDD" id="cd19495">
    <property type="entry name" value="Elp6"/>
    <property type="match status" value="1"/>
</dbReference>
<comment type="subcellular location">
    <subcellularLocation>
        <location evidence="2">Cytoplasm</location>
    </subcellularLocation>
    <subcellularLocation>
        <location evidence="1">Nucleus</location>
    </subcellularLocation>
</comment>
<dbReference type="Gene3D" id="3.40.50.300">
    <property type="entry name" value="P-loop containing nucleotide triphosphate hydrolases"/>
    <property type="match status" value="1"/>
</dbReference>
<gene>
    <name evidence="12" type="ORF">GDO86_012008</name>
</gene>
<dbReference type="InterPro" id="IPR027417">
    <property type="entry name" value="P-loop_NTPase"/>
</dbReference>
<keyword evidence="6" id="KW-0963">Cytoplasm</keyword>
<evidence type="ECO:0000313" key="12">
    <source>
        <dbReference type="EMBL" id="KAG8443430.1"/>
    </source>
</evidence>
<dbReference type="PANTHER" id="PTHR16184:SF6">
    <property type="entry name" value="ELONGATOR COMPLEX PROTEIN 6"/>
    <property type="match status" value="1"/>
</dbReference>
<dbReference type="Pfam" id="PF09807">
    <property type="entry name" value="ELP6"/>
    <property type="match status" value="1"/>
</dbReference>
<organism evidence="12 13">
    <name type="scientific">Hymenochirus boettgeri</name>
    <name type="common">Congo dwarf clawed frog</name>
    <dbReference type="NCBI Taxonomy" id="247094"/>
    <lineage>
        <taxon>Eukaryota</taxon>
        <taxon>Metazoa</taxon>
        <taxon>Chordata</taxon>
        <taxon>Craniata</taxon>
        <taxon>Vertebrata</taxon>
        <taxon>Euteleostomi</taxon>
        <taxon>Amphibia</taxon>
        <taxon>Batrachia</taxon>
        <taxon>Anura</taxon>
        <taxon>Pipoidea</taxon>
        <taxon>Pipidae</taxon>
        <taxon>Pipinae</taxon>
        <taxon>Hymenochirus</taxon>
    </lineage>
</organism>